<dbReference type="InterPro" id="IPR000792">
    <property type="entry name" value="Tscrpt_reg_LuxR_C"/>
</dbReference>
<dbReference type="Proteomes" id="UP001499988">
    <property type="component" value="Unassembled WGS sequence"/>
</dbReference>
<dbReference type="Gene3D" id="1.10.10.10">
    <property type="entry name" value="Winged helix-like DNA-binding domain superfamily/Winged helix DNA-binding domain"/>
    <property type="match status" value="1"/>
</dbReference>
<dbReference type="SMART" id="SM00421">
    <property type="entry name" value="HTH_LUXR"/>
    <property type="match status" value="1"/>
</dbReference>
<accession>A0ABP9ERK3</accession>
<protein>
    <recommendedName>
        <fullName evidence="1">HTH luxR-type domain-containing protein</fullName>
    </recommendedName>
</protein>
<evidence type="ECO:0000313" key="3">
    <source>
        <dbReference type="Proteomes" id="UP001499988"/>
    </source>
</evidence>
<name>A0ABP9ERK3_9GAMM</name>
<gene>
    <name evidence="2" type="ORF">GCM10023333_17590</name>
</gene>
<dbReference type="RefSeq" id="WP_345334988.1">
    <property type="nucleotide sequence ID" value="NZ_BAABJZ010000024.1"/>
</dbReference>
<dbReference type="EMBL" id="BAABJZ010000024">
    <property type="protein sequence ID" value="GAA4883809.1"/>
    <property type="molecule type" value="Genomic_DNA"/>
</dbReference>
<feature type="domain" description="HTH luxR-type" evidence="1">
    <location>
        <begin position="311"/>
        <end position="376"/>
    </location>
</feature>
<dbReference type="Pfam" id="PF00196">
    <property type="entry name" value="GerE"/>
    <property type="match status" value="1"/>
</dbReference>
<comment type="caution">
    <text evidence="2">The sequence shown here is derived from an EMBL/GenBank/DDBJ whole genome shotgun (WGS) entry which is preliminary data.</text>
</comment>
<sequence length="380" mass="41908">MMITSQAPIGIDSFSGLIGTLYQGLEDDIPWKQFLRQLQDTMGAKFATFILRPPSHELDGLILSTGRPTQDAMASYNKHFYALDPFVGVPSGHVVTLDEFIPEHERESSEFFRLYLAPLDVYHIVGTDIITPDGATCSLRISRGQDGAPFAADDKALLKMFIPHIERAVKIHMQLNRIETERKLYAGAVDQLAVGTIILDEKGKVLQTNQVAQELLADKDGLKLVNGTLQVGSSRDTLTFRQMIKHATEALHHHRPGVVEALRIQRASGASDLGIVVRSIPSADWNEGKQQPAVVLFVSDPDRKSRAPQEVVKALFDFTPAESHLAMLLANGLTLDEASEELSISRNTARAHLRSIFSKTGVTRQTMLVRLILRSVATLG</sequence>
<proteinExistence type="predicted"/>
<dbReference type="InterPro" id="IPR036388">
    <property type="entry name" value="WH-like_DNA-bd_sf"/>
</dbReference>
<dbReference type="InterPro" id="IPR016032">
    <property type="entry name" value="Sig_transdc_resp-reg_C-effctor"/>
</dbReference>
<reference evidence="3" key="1">
    <citation type="journal article" date="2019" name="Int. J. Syst. Evol. Microbiol.">
        <title>The Global Catalogue of Microorganisms (GCM) 10K type strain sequencing project: providing services to taxonomists for standard genome sequencing and annotation.</title>
        <authorList>
            <consortium name="The Broad Institute Genomics Platform"/>
            <consortium name="The Broad Institute Genome Sequencing Center for Infectious Disease"/>
            <person name="Wu L."/>
            <person name="Ma J."/>
        </authorList>
    </citation>
    <scope>NUCLEOTIDE SEQUENCE [LARGE SCALE GENOMIC DNA]</scope>
    <source>
        <strain evidence="3">JCM 18401</strain>
    </source>
</reference>
<evidence type="ECO:0000259" key="1">
    <source>
        <dbReference type="PROSITE" id="PS50043"/>
    </source>
</evidence>
<keyword evidence="3" id="KW-1185">Reference proteome</keyword>
<organism evidence="2 3">
    <name type="scientific">Ferrimonas pelagia</name>
    <dbReference type="NCBI Taxonomy" id="1177826"/>
    <lineage>
        <taxon>Bacteria</taxon>
        <taxon>Pseudomonadati</taxon>
        <taxon>Pseudomonadota</taxon>
        <taxon>Gammaproteobacteria</taxon>
        <taxon>Alteromonadales</taxon>
        <taxon>Ferrimonadaceae</taxon>
        <taxon>Ferrimonas</taxon>
    </lineage>
</organism>
<dbReference type="SUPFAM" id="SSF46894">
    <property type="entry name" value="C-terminal effector domain of the bipartite response regulators"/>
    <property type="match status" value="1"/>
</dbReference>
<dbReference type="CDD" id="cd06170">
    <property type="entry name" value="LuxR_C_like"/>
    <property type="match status" value="1"/>
</dbReference>
<evidence type="ECO:0000313" key="2">
    <source>
        <dbReference type="EMBL" id="GAA4883809.1"/>
    </source>
</evidence>
<dbReference type="PROSITE" id="PS50043">
    <property type="entry name" value="HTH_LUXR_2"/>
    <property type="match status" value="1"/>
</dbReference>